<accession>A0ABR7I799</accession>
<sequence>MQIAVFLEIDKDHAPKYMDAFETRCRQAVKEQAWVIASKEYADKLPEEEKGDYLKVIPEDILKEVDENVEQAADRATLLVIQRNEKFENWLLELFGEDAAGAESILANGTYGSIKHVAEEKHIAFYVEQSRNNVQSGEDKSSYYQNKVELLENNLSVLNERYKNVNESYYSLREYTTSTENYMKNLQVHATELDNELQAVTAENEQLKAQVKEIEQMRKENKTTLELYQGVLKELDERKVEVLELKSKYHRR</sequence>
<feature type="coiled-coil region" evidence="1">
    <location>
        <begin position="148"/>
        <end position="227"/>
    </location>
</feature>
<organism evidence="2 3">
    <name type="scientific">Roseburia yibonii</name>
    <dbReference type="NCBI Taxonomy" id="2763063"/>
    <lineage>
        <taxon>Bacteria</taxon>
        <taxon>Bacillati</taxon>
        <taxon>Bacillota</taxon>
        <taxon>Clostridia</taxon>
        <taxon>Lachnospirales</taxon>
        <taxon>Lachnospiraceae</taxon>
        <taxon>Roseburia</taxon>
    </lineage>
</organism>
<protein>
    <submittedName>
        <fullName evidence="2">Uncharacterized protein</fullName>
    </submittedName>
</protein>
<name>A0ABR7I799_9FIRM</name>
<dbReference type="RefSeq" id="WP_186981496.1">
    <property type="nucleotide sequence ID" value="NZ_JACOQH010000001.1"/>
</dbReference>
<gene>
    <name evidence="2" type="ORF">H8Z76_01940</name>
</gene>
<dbReference type="Proteomes" id="UP000621540">
    <property type="component" value="Unassembled WGS sequence"/>
</dbReference>
<evidence type="ECO:0000313" key="3">
    <source>
        <dbReference type="Proteomes" id="UP000621540"/>
    </source>
</evidence>
<keyword evidence="3" id="KW-1185">Reference proteome</keyword>
<proteinExistence type="predicted"/>
<dbReference type="EMBL" id="JACOQH010000001">
    <property type="protein sequence ID" value="MBC5752797.1"/>
    <property type="molecule type" value="Genomic_DNA"/>
</dbReference>
<evidence type="ECO:0000313" key="2">
    <source>
        <dbReference type="EMBL" id="MBC5752797.1"/>
    </source>
</evidence>
<keyword evidence="1" id="KW-0175">Coiled coil</keyword>
<reference evidence="2 3" key="1">
    <citation type="submission" date="2020-08" db="EMBL/GenBank/DDBJ databases">
        <title>Genome public.</title>
        <authorList>
            <person name="Liu C."/>
            <person name="Sun Q."/>
        </authorList>
    </citation>
    <scope>NUCLEOTIDE SEQUENCE [LARGE SCALE GENOMIC DNA]</scope>
    <source>
        <strain evidence="2 3">BX0805</strain>
    </source>
</reference>
<evidence type="ECO:0000256" key="1">
    <source>
        <dbReference type="SAM" id="Coils"/>
    </source>
</evidence>
<comment type="caution">
    <text evidence="2">The sequence shown here is derived from an EMBL/GenBank/DDBJ whole genome shotgun (WGS) entry which is preliminary data.</text>
</comment>